<dbReference type="FunFam" id="3.40.50.720:FF:000084">
    <property type="entry name" value="Short-chain dehydrogenase reductase"/>
    <property type="match status" value="1"/>
</dbReference>
<reference evidence="3" key="1">
    <citation type="journal article" date="2014" name="Int. J. Syst. Evol. Microbiol.">
        <title>Complete genome sequence of Corynebacterium casei LMG S-19264T (=DSM 44701T), isolated from a smear-ripened cheese.</title>
        <authorList>
            <consortium name="US DOE Joint Genome Institute (JGI-PGF)"/>
            <person name="Walter F."/>
            <person name="Albersmeier A."/>
            <person name="Kalinowski J."/>
            <person name="Ruckert C."/>
        </authorList>
    </citation>
    <scope>NUCLEOTIDE SEQUENCE</scope>
    <source>
        <strain evidence="3">CGMCC 1.6293</strain>
    </source>
</reference>
<comment type="similarity">
    <text evidence="1">Belongs to the short-chain dehydrogenases/reductases (SDR) family.</text>
</comment>
<evidence type="ECO:0000256" key="1">
    <source>
        <dbReference type="ARBA" id="ARBA00006484"/>
    </source>
</evidence>
<evidence type="ECO:0000313" key="3">
    <source>
        <dbReference type="EMBL" id="GGM16310.1"/>
    </source>
</evidence>
<dbReference type="PRINTS" id="PR00080">
    <property type="entry name" value="SDRFAMILY"/>
</dbReference>
<dbReference type="InterPro" id="IPR057326">
    <property type="entry name" value="KR_dom"/>
</dbReference>
<dbReference type="EMBL" id="BMLF01000008">
    <property type="protein sequence ID" value="GGM16310.1"/>
    <property type="molecule type" value="Genomic_DNA"/>
</dbReference>
<evidence type="ECO:0000259" key="2">
    <source>
        <dbReference type="SMART" id="SM00822"/>
    </source>
</evidence>
<dbReference type="PANTHER" id="PTHR43943:SF2">
    <property type="entry name" value="DEHYDROGENASE_REDUCTASE 4"/>
    <property type="match status" value="1"/>
</dbReference>
<dbReference type="RefSeq" id="WP_028288673.1">
    <property type="nucleotide sequence ID" value="NZ_BMLF01000008.1"/>
</dbReference>
<organism evidence="3 4">
    <name type="scientific">Pseudooceanicola nanhaiensis</name>
    <dbReference type="NCBI Taxonomy" id="375761"/>
    <lineage>
        <taxon>Bacteria</taxon>
        <taxon>Pseudomonadati</taxon>
        <taxon>Pseudomonadota</taxon>
        <taxon>Alphaproteobacteria</taxon>
        <taxon>Rhodobacterales</taxon>
        <taxon>Paracoccaceae</taxon>
        <taxon>Pseudooceanicola</taxon>
    </lineage>
</organism>
<sequence length="261" mass="27524">MDRLENSLFDMTGLRALVTGSSRGIGRATAERFAQHGAQVVVSGRKIGPAEETAAAINATFGRPAAQAVAANIADRDSLAALIDESVRIMGGIDVLVCNAAIHPYVGPAMETPDSVMRKMMDANVMGNHWLCQMVLPGMADRGFGRIVMVSSIAGHMGSGTFYSYSISKAADMEMARCLAAEYGARNIRVNVIAPGTVKTSMAAAVMNDEALMRREMRRNTTGRLGEPDGSAGVAVMLAAPAGAYLNGQVIDVDDGFIMSY</sequence>
<evidence type="ECO:0000313" key="4">
    <source>
        <dbReference type="Proteomes" id="UP000649829"/>
    </source>
</evidence>
<dbReference type="AlphaFoldDB" id="A0A917TAH1"/>
<dbReference type="InterPro" id="IPR002347">
    <property type="entry name" value="SDR_fam"/>
</dbReference>
<proteinExistence type="inferred from homology"/>
<gene>
    <name evidence="3" type="ORF">GCM10011534_42800</name>
</gene>
<dbReference type="SUPFAM" id="SSF51735">
    <property type="entry name" value="NAD(P)-binding Rossmann-fold domains"/>
    <property type="match status" value="1"/>
</dbReference>
<dbReference type="InterPro" id="IPR036291">
    <property type="entry name" value="NAD(P)-bd_dom_sf"/>
</dbReference>
<dbReference type="InterPro" id="IPR020904">
    <property type="entry name" value="Sc_DH/Rdtase_CS"/>
</dbReference>
<name>A0A917TAH1_9RHOB</name>
<accession>A0A917TAH1</accession>
<dbReference type="PRINTS" id="PR00081">
    <property type="entry name" value="GDHRDH"/>
</dbReference>
<reference evidence="3" key="2">
    <citation type="submission" date="2020-09" db="EMBL/GenBank/DDBJ databases">
        <authorList>
            <person name="Sun Q."/>
            <person name="Zhou Y."/>
        </authorList>
    </citation>
    <scope>NUCLEOTIDE SEQUENCE</scope>
    <source>
        <strain evidence="3">CGMCC 1.6293</strain>
    </source>
</reference>
<dbReference type="PROSITE" id="PS00061">
    <property type="entry name" value="ADH_SHORT"/>
    <property type="match status" value="1"/>
</dbReference>
<dbReference type="PANTHER" id="PTHR43943">
    <property type="entry name" value="DEHYDROGENASE/REDUCTASE (SDR FAMILY) MEMBER 4"/>
    <property type="match status" value="1"/>
</dbReference>
<feature type="domain" description="Ketoreductase" evidence="2">
    <location>
        <begin position="14"/>
        <end position="196"/>
    </location>
</feature>
<dbReference type="Gene3D" id="3.40.50.720">
    <property type="entry name" value="NAD(P)-binding Rossmann-like Domain"/>
    <property type="match status" value="1"/>
</dbReference>
<dbReference type="Pfam" id="PF13561">
    <property type="entry name" value="adh_short_C2"/>
    <property type="match status" value="1"/>
</dbReference>
<dbReference type="CDD" id="cd05233">
    <property type="entry name" value="SDR_c"/>
    <property type="match status" value="1"/>
</dbReference>
<keyword evidence="4" id="KW-1185">Reference proteome</keyword>
<dbReference type="Proteomes" id="UP000649829">
    <property type="component" value="Unassembled WGS sequence"/>
</dbReference>
<dbReference type="SMART" id="SM00822">
    <property type="entry name" value="PKS_KR"/>
    <property type="match status" value="1"/>
</dbReference>
<protein>
    <submittedName>
        <fullName evidence="3">Short-chain dehydrogenase</fullName>
    </submittedName>
</protein>
<comment type="caution">
    <text evidence="3">The sequence shown here is derived from an EMBL/GenBank/DDBJ whole genome shotgun (WGS) entry which is preliminary data.</text>
</comment>